<evidence type="ECO:0000256" key="2">
    <source>
        <dbReference type="ARBA" id="ARBA00023015"/>
    </source>
</evidence>
<dbReference type="SUPFAM" id="SSF46785">
    <property type="entry name" value="Winged helix' DNA-binding domain"/>
    <property type="match status" value="1"/>
</dbReference>
<dbReference type="InterPro" id="IPR036390">
    <property type="entry name" value="WH_DNA-bd_sf"/>
</dbReference>
<comment type="caution">
    <text evidence="6">The sequence shown here is derived from an EMBL/GenBank/DDBJ whole genome shotgun (WGS) entry which is preliminary data.</text>
</comment>
<dbReference type="Pfam" id="PF03466">
    <property type="entry name" value="LysR_substrate"/>
    <property type="match status" value="1"/>
</dbReference>
<dbReference type="PANTHER" id="PTHR30346">
    <property type="entry name" value="TRANSCRIPTIONAL DUAL REGULATOR HCAR-RELATED"/>
    <property type="match status" value="1"/>
</dbReference>
<dbReference type="CDD" id="cd08414">
    <property type="entry name" value="PBP2_LTTR_aromatics_like"/>
    <property type="match status" value="1"/>
</dbReference>
<dbReference type="PROSITE" id="PS50931">
    <property type="entry name" value="HTH_LYSR"/>
    <property type="match status" value="1"/>
</dbReference>
<evidence type="ECO:0000313" key="6">
    <source>
        <dbReference type="EMBL" id="GIE24239.1"/>
    </source>
</evidence>
<evidence type="ECO:0000256" key="4">
    <source>
        <dbReference type="ARBA" id="ARBA00023163"/>
    </source>
</evidence>
<name>A0ABQ4A039_9ACTN</name>
<evidence type="ECO:0000256" key="1">
    <source>
        <dbReference type="ARBA" id="ARBA00009437"/>
    </source>
</evidence>
<organism evidence="6 7">
    <name type="scientific">Winogradskya humida</name>
    <dbReference type="NCBI Taxonomy" id="113566"/>
    <lineage>
        <taxon>Bacteria</taxon>
        <taxon>Bacillati</taxon>
        <taxon>Actinomycetota</taxon>
        <taxon>Actinomycetes</taxon>
        <taxon>Micromonosporales</taxon>
        <taxon>Micromonosporaceae</taxon>
        <taxon>Winogradskya</taxon>
    </lineage>
</organism>
<dbReference type="PANTHER" id="PTHR30346:SF0">
    <property type="entry name" value="HCA OPERON TRANSCRIPTIONAL ACTIVATOR HCAR"/>
    <property type="match status" value="1"/>
</dbReference>
<dbReference type="Proteomes" id="UP000603200">
    <property type="component" value="Unassembled WGS sequence"/>
</dbReference>
<dbReference type="Gene3D" id="1.10.10.10">
    <property type="entry name" value="Winged helix-like DNA-binding domain superfamily/Winged helix DNA-binding domain"/>
    <property type="match status" value="1"/>
</dbReference>
<dbReference type="Gene3D" id="3.40.190.10">
    <property type="entry name" value="Periplasmic binding protein-like II"/>
    <property type="match status" value="2"/>
</dbReference>
<comment type="similarity">
    <text evidence="1">Belongs to the LysR transcriptional regulatory family.</text>
</comment>
<dbReference type="Pfam" id="PF00126">
    <property type="entry name" value="HTH_1"/>
    <property type="match status" value="1"/>
</dbReference>
<sequence>MRDGYHGYGGRVADLDLRLVRYFTVLAEHGNFHRAADALHLAQPSLSRQIQRLEVVLGVRLLERSRQGSNLTEAGRVFLPQAQELLRTARQAAATTRAAVRAGDLTIGWTGDLPVTGLVRELRERHAAIGVRTRHLTAGEVQPALAEHHADAVLTREPFPGGELTVTPLFDEPRMLLMPVTHRLAGRRTVTLDDFAREPLVRYDDPVYDAFWRIDPRPDGGRAPGGPLATTAWDKLELVAGGQALALTPAPATPRPDLVAIPVEGIPPCRVVLATRATDHRPVISHLRALAVELLGQAAAPGSLINARQGEPTARAGI</sequence>
<reference evidence="6 7" key="1">
    <citation type="submission" date="2021-01" db="EMBL/GenBank/DDBJ databases">
        <title>Whole genome shotgun sequence of Actinoplanes humidus NBRC 14915.</title>
        <authorList>
            <person name="Komaki H."/>
            <person name="Tamura T."/>
        </authorList>
    </citation>
    <scope>NUCLEOTIDE SEQUENCE [LARGE SCALE GENOMIC DNA]</scope>
    <source>
        <strain evidence="6 7">NBRC 14915</strain>
    </source>
</reference>
<keyword evidence="7" id="KW-1185">Reference proteome</keyword>
<keyword evidence="3" id="KW-0238">DNA-binding</keyword>
<evidence type="ECO:0000313" key="7">
    <source>
        <dbReference type="Proteomes" id="UP000603200"/>
    </source>
</evidence>
<keyword evidence="2" id="KW-0805">Transcription regulation</keyword>
<accession>A0ABQ4A039</accession>
<dbReference type="SUPFAM" id="SSF53850">
    <property type="entry name" value="Periplasmic binding protein-like II"/>
    <property type="match status" value="1"/>
</dbReference>
<proteinExistence type="inferred from homology"/>
<dbReference type="PRINTS" id="PR00039">
    <property type="entry name" value="HTHLYSR"/>
</dbReference>
<dbReference type="EMBL" id="BOMN01000106">
    <property type="protein sequence ID" value="GIE24239.1"/>
    <property type="molecule type" value="Genomic_DNA"/>
</dbReference>
<evidence type="ECO:0000259" key="5">
    <source>
        <dbReference type="PROSITE" id="PS50931"/>
    </source>
</evidence>
<feature type="domain" description="HTH lysR-type" evidence="5">
    <location>
        <begin position="15"/>
        <end position="72"/>
    </location>
</feature>
<evidence type="ECO:0000256" key="3">
    <source>
        <dbReference type="ARBA" id="ARBA00023125"/>
    </source>
</evidence>
<dbReference type="InterPro" id="IPR000847">
    <property type="entry name" value="LysR_HTH_N"/>
</dbReference>
<protein>
    <submittedName>
        <fullName evidence="6">LysR family transcriptional regulator</fullName>
    </submittedName>
</protein>
<keyword evidence="4" id="KW-0804">Transcription</keyword>
<gene>
    <name evidence="6" type="primary">hcaR_4</name>
    <name evidence="6" type="ORF">Ahu01nite_073410</name>
</gene>
<dbReference type="InterPro" id="IPR036388">
    <property type="entry name" value="WH-like_DNA-bd_sf"/>
</dbReference>
<dbReference type="InterPro" id="IPR005119">
    <property type="entry name" value="LysR_subst-bd"/>
</dbReference>